<dbReference type="InParanoid" id="A8N0C9"/>
<dbReference type="EMBL" id="AACS02000001">
    <property type="protein sequence ID" value="EAU93466.1"/>
    <property type="molecule type" value="Genomic_DNA"/>
</dbReference>
<dbReference type="VEuPathDB" id="FungiDB:CC1G_12060"/>
<protein>
    <submittedName>
        <fullName evidence="1">Uncharacterized protein</fullName>
    </submittedName>
</protein>
<dbReference type="KEGG" id="cci:CC1G_12060"/>
<evidence type="ECO:0000313" key="1">
    <source>
        <dbReference type="EMBL" id="EAU93466.1"/>
    </source>
</evidence>
<dbReference type="RefSeq" id="XP_001828330.1">
    <property type="nucleotide sequence ID" value="XM_001828278.1"/>
</dbReference>
<gene>
    <name evidence="1" type="ORF">CC1G_12060</name>
</gene>
<accession>A8N0C9</accession>
<proteinExistence type="predicted"/>
<dbReference type="GeneID" id="6004764"/>
<dbReference type="Proteomes" id="UP000001861">
    <property type="component" value="Unassembled WGS sequence"/>
</dbReference>
<name>A8N0C9_COPC7</name>
<keyword evidence="2" id="KW-1185">Reference proteome</keyword>
<reference evidence="1 2" key="1">
    <citation type="journal article" date="2010" name="Proc. Natl. Acad. Sci. U.S.A.">
        <title>Insights into evolution of multicellular fungi from the assembled chromosomes of the mushroom Coprinopsis cinerea (Coprinus cinereus).</title>
        <authorList>
            <person name="Stajich J.E."/>
            <person name="Wilke S.K."/>
            <person name="Ahren D."/>
            <person name="Au C.H."/>
            <person name="Birren B.W."/>
            <person name="Borodovsky M."/>
            <person name="Burns C."/>
            <person name="Canback B."/>
            <person name="Casselton L.A."/>
            <person name="Cheng C.K."/>
            <person name="Deng J."/>
            <person name="Dietrich F.S."/>
            <person name="Fargo D.C."/>
            <person name="Farman M.L."/>
            <person name="Gathman A.C."/>
            <person name="Goldberg J."/>
            <person name="Guigo R."/>
            <person name="Hoegger P.J."/>
            <person name="Hooker J.B."/>
            <person name="Huggins A."/>
            <person name="James T.Y."/>
            <person name="Kamada T."/>
            <person name="Kilaru S."/>
            <person name="Kodira C."/>
            <person name="Kues U."/>
            <person name="Kupfer D."/>
            <person name="Kwan H.S."/>
            <person name="Lomsadze A."/>
            <person name="Li W."/>
            <person name="Lilly W.W."/>
            <person name="Ma L.J."/>
            <person name="Mackey A.J."/>
            <person name="Manning G."/>
            <person name="Martin F."/>
            <person name="Muraguchi H."/>
            <person name="Natvig D.O."/>
            <person name="Palmerini H."/>
            <person name="Ramesh M.A."/>
            <person name="Rehmeyer C.J."/>
            <person name="Roe B.A."/>
            <person name="Shenoy N."/>
            <person name="Stanke M."/>
            <person name="Ter-Hovhannisyan V."/>
            <person name="Tunlid A."/>
            <person name="Velagapudi R."/>
            <person name="Vision T.J."/>
            <person name="Zeng Q."/>
            <person name="Zolan M.E."/>
            <person name="Pukkila P.J."/>
        </authorList>
    </citation>
    <scope>NUCLEOTIDE SEQUENCE [LARGE SCALE GENOMIC DNA]</scope>
    <source>
        <strain evidence="2">Okayama-7 / 130 / ATCC MYA-4618 / FGSC 9003</strain>
    </source>
</reference>
<evidence type="ECO:0000313" key="2">
    <source>
        <dbReference type="Proteomes" id="UP000001861"/>
    </source>
</evidence>
<comment type="caution">
    <text evidence="1">The sequence shown here is derived from an EMBL/GenBank/DDBJ whole genome shotgun (WGS) entry which is preliminary data.</text>
</comment>
<sequence length="148" mass="16064">MTPSIQELTARFSAASGQGDTNIILDILKVLAQHEDTPPALKHQIAFTIHARENPRKHPLVGSADIWGEPEGPVLPKDCNVSAALTDRCPRIDLGTAVMLSKVCQRIIAETYGGVAIPDQDQATAWAYHGYSVPLERLRATPGEQSEE</sequence>
<dbReference type="AlphaFoldDB" id="A8N0C9"/>
<organism evidence="1 2">
    <name type="scientific">Coprinopsis cinerea (strain Okayama-7 / 130 / ATCC MYA-4618 / FGSC 9003)</name>
    <name type="common">Inky cap fungus</name>
    <name type="synonym">Hormographiella aspergillata</name>
    <dbReference type="NCBI Taxonomy" id="240176"/>
    <lineage>
        <taxon>Eukaryota</taxon>
        <taxon>Fungi</taxon>
        <taxon>Dikarya</taxon>
        <taxon>Basidiomycota</taxon>
        <taxon>Agaricomycotina</taxon>
        <taxon>Agaricomycetes</taxon>
        <taxon>Agaricomycetidae</taxon>
        <taxon>Agaricales</taxon>
        <taxon>Agaricineae</taxon>
        <taxon>Psathyrellaceae</taxon>
        <taxon>Coprinopsis</taxon>
    </lineage>
</organism>